<dbReference type="CTD" id="20207574"/>
<evidence type="ECO:0000256" key="1">
    <source>
        <dbReference type="SAM" id="Coils"/>
    </source>
</evidence>
<dbReference type="EnsemblMetazoa" id="HelroT180120">
    <property type="protein sequence ID" value="HelroP180120"/>
    <property type="gene ID" value="HelroG180120"/>
</dbReference>
<dbReference type="EMBL" id="AMQM01007107">
    <property type="status" value="NOT_ANNOTATED_CDS"/>
    <property type="molecule type" value="Genomic_DNA"/>
</dbReference>
<reference evidence="4" key="1">
    <citation type="submission" date="2012-12" db="EMBL/GenBank/DDBJ databases">
        <authorList>
            <person name="Hellsten U."/>
            <person name="Grimwood J."/>
            <person name="Chapman J.A."/>
            <person name="Shapiro H."/>
            <person name="Aerts A."/>
            <person name="Otillar R.P."/>
            <person name="Terry A.Y."/>
            <person name="Boore J.L."/>
            <person name="Simakov O."/>
            <person name="Marletaz F."/>
            <person name="Cho S.-J."/>
            <person name="Edsinger-Gonzales E."/>
            <person name="Havlak P."/>
            <person name="Kuo D.-H."/>
            <person name="Larsson T."/>
            <person name="Lv J."/>
            <person name="Arendt D."/>
            <person name="Savage R."/>
            <person name="Osoegawa K."/>
            <person name="de Jong P."/>
            <person name="Lindberg D.R."/>
            <person name="Seaver E.C."/>
            <person name="Weisblat D.A."/>
            <person name="Putnam N.H."/>
            <person name="Grigoriev I.V."/>
            <person name="Rokhsar D.S."/>
        </authorList>
    </citation>
    <scope>NUCLEOTIDE SEQUENCE</scope>
</reference>
<accession>T1FFH5</accession>
<reference evidence="2 4" key="2">
    <citation type="journal article" date="2013" name="Nature">
        <title>Insights into bilaterian evolution from three spiralian genomes.</title>
        <authorList>
            <person name="Simakov O."/>
            <person name="Marletaz F."/>
            <person name="Cho S.J."/>
            <person name="Edsinger-Gonzales E."/>
            <person name="Havlak P."/>
            <person name="Hellsten U."/>
            <person name="Kuo D.H."/>
            <person name="Larsson T."/>
            <person name="Lv J."/>
            <person name="Arendt D."/>
            <person name="Savage R."/>
            <person name="Osoegawa K."/>
            <person name="de Jong P."/>
            <person name="Grimwood J."/>
            <person name="Chapman J.A."/>
            <person name="Shapiro H."/>
            <person name="Aerts A."/>
            <person name="Otillar R.P."/>
            <person name="Terry A.Y."/>
            <person name="Boore J.L."/>
            <person name="Grigoriev I.V."/>
            <person name="Lindberg D.R."/>
            <person name="Seaver E.C."/>
            <person name="Weisblat D.A."/>
            <person name="Putnam N.H."/>
            <person name="Rokhsar D.S."/>
        </authorList>
    </citation>
    <scope>NUCLEOTIDE SEQUENCE</scope>
</reference>
<dbReference type="GeneID" id="20207574"/>
<name>T1FFH5_HELRO</name>
<dbReference type="HOGENOM" id="CLU_742446_0_0_1"/>
<feature type="coiled-coil region" evidence="1">
    <location>
        <begin position="275"/>
        <end position="359"/>
    </location>
</feature>
<dbReference type="OMA" id="ESHYITQ"/>
<dbReference type="Proteomes" id="UP000015101">
    <property type="component" value="Unassembled WGS sequence"/>
</dbReference>
<dbReference type="AlphaFoldDB" id="T1FFH5"/>
<evidence type="ECO:0000313" key="2">
    <source>
        <dbReference type="EMBL" id="ESN94780.1"/>
    </source>
</evidence>
<sequence>MNANERFIFRLKKPLLISEITSLLEDPPTSKIFNNLPMKVVNEPSLFWDSTDLKASKVIEFVLKTTDEKTIHDFWQILSEHLPMLYNELQQEIAAENRNIRIDFQVKYESHYITQKYFGSAKNLPEREKTKIEEFLVLRTQTVKNCWQFKYQCIETKLREAESLVNDCDVTIGKLALNLEEKLDKQKRKLLNFLPDDKQMRIKSVMMRCNGEYPTSRKMSWRKLNTIINKQNTLLDFCIIVSEEIIKRRNKALKILNVKNKLIDVELDKELGDTLNNYSIIMKELRENLAAEKEKSSKKDNEIKNLKQDLKFLSSEKDHDIIMMASNLQKVREISIKFEKELEATKAKLMETKHELYRKTRLCEDGSDQKSAS</sequence>
<evidence type="ECO:0000313" key="4">
    <source>
        <dbReference type="Proteomes" id="UP000015101"/>
    </source>
</evidence>
<evidence type="ECO:0000313" key="3">
    <source>
        <dbReference type="EnsemblMetazoa" id="HelroP180120"/>
    </source>
</evidence>
<dbReference type="InParanoid" id="T1FFH5"/>
<keyword evidence="4" id="KW-1185">Reference proteome</keyword>
<dbReference type="RefSeq" id="XP_009027138.1">
    <property type="nucleotide sequence ID" value="XM_009028890.1"/>
</dbReference>
<dbReference type="KEGG" id="hro:HELRODRAFT_180120"/>
<proteinExistence type="predicted"/>
<protein>
    <submittedName>
        <fullName evidence="2 3">Uncharacterized protein</fullName>
    </submittedName>
</protein>
<reference evidence="3" key="3">
    <citation type="submission" date="2015-06" db="UniProtKB">
        <authorList>
            <consortium name="EnsemblMetazoa"/>
        </authorList>
    </citation>
    <scope>IDENTIFICATION</scope>
</reference>
<gene>
    <name evidence="3" type="primary">20207574</name>
    <name evidence="2" type="ORF">HELRODRAFT_180120</name>
</gene>
<organism evidence="3 4">
    <name type="scientific">Helobdella robusta</name>
    <name type="common">Californian leech</name>
    <dbReference type="NCBI Taxonomy" id="6412"/>
    <lineage>
        <taxon>Eukaryota</taxon>
        <taxon>Metazoa</taxon>
        <taxon>Spiralia</taxon>
        <taxon>Lophotrochozoa</taxon>
        <taxon>Annelida</taxon>
        <taxon>Clitellata</taxon>
        <taxon>Hirudinea</taxon>
        <taxon>Rhynchobdellida</taxon>
        <taxon>Glossiphoniidae</taxon>
        <taxon>Helobdella</taxon>
    </lineage>
</organism>
<dbReference type="EMBL" id="KB097563">
    <property type="protein sequence ID" value="ESN94780.1"/>
    <property type="molecule type" value="Genomic_DNA"/>
</dbReference>
<keyword evidence="1" id="KW-0175">Coiled coil</keyword>